<dbReference type="PANTHER" id="PTHR10075">
    <property type="entry name" value="BASIGIN RELATED"/>
    <property type="match status" value="1"/>
</dbReference>
<feature type="domain" description="Ig-like" evidence="11">
    <location>
        <begin position="210"/>
        <end position="302"/>
    </location>
</feature>
<dbReference type="AlphaFoldDB" id="A0A7R9E420"/>
<accession>A0A7R9E420</accession>
<keyword evidence="8" id="KW-1015">Disulfide bond</keyword>
<dbReference type="Pfam" id="PF13927">
    <property type="entry name" value="Ig_3"/>
    <property type="match status" value="3"/>
</dbReference>
<dbReference type="InterPro" id="IPR013098">
    <property type="entry name" value="Ig_I-set"/>
</dbReference>
<dbReference type="GO" id="GO:0005886">
    <property type="term" value="C:plasma membrane"/>
    <property type="evidence" value="ECO:0007669"/>
    <property type="project" value="TreeGrafter"/>
</dbReference>
<dbReference type="CDD" id="cd20956">
    <property type="entry name" value="IgI_4_Dscam"/>
    <property type="match status" value="1"/>
</dbReference>
<dbReference type="InterPro" id="IPR007110">
    <property type="entry name" value="Ig-like_dom"/>
</dbReference>
<dbReference type="GO" id="GO:0070593">
    <property type="term" value="P:dendrite self-avoidance"/>
    <property type="evidence" value="ECO:0007669"/>
    <property type="project" value="TreeGrafter"/>
</dbReference>
<proteinExistence type="predicted"/>
<keyword evidence="9" id="KW-0393">Immunoglobulin domain</keyword>
<dbReference type="FunFam" id="2.60.40.10:FF:000333">
    <property type="entry name" value="Down syndrome cell adhesion molecule"/>
    <property type="match status" value="1"/>
</dbReference>
<evidence type="ECO:0000259" key="11">
    <source>
        <dbReference type="PROSITE" id="PS50835"/>
    </source>
</evidence>
<evidence type="ECO:0000256" key="9">
    <source>
        <dbReference type="ARBA" id="ARBA00023319"/>
    </source>
</evidence>
<feature type="region of interest" description="Disordered" evidence="10">
    <location>
        <begin position="562"/>
        <end position="591"/>
    </location>
</feature>
<evidence type="ECO:0000313" key="12">
    <source>
        <dbReference type="EMBL" id="CAD7425866.1"/>
    </source>
</evidence>
<dbReference type="GO" id="GO:0007411">
    <property type="term" value="P:axon guidance"/>
    <property type="evidence" value="ECO:0007669"/>
    <property type="project" value="TreeGrafter"/>
</dbReference>
<feature type="domain" description="Ig-like" evidence="11">
    <location>
        <begin position="118"/>
        <end position="204"/>
    </location>
</feature>
<dbReference type="InterPro" id="IPR013783">
    <property type="entry name" value="Ig-like_fold"/>
</dbReference>
<dbReference type="EMBL" id="OB793051">
    <property type="protein sequence ID" value="CAD7425866.1"/>
    <property type="molecule type" value="Genomic_DNA"/>
</dbReference>
<feature type="domain" description="Ig-like" evidence="11">
    <location>
        <begin position="398"/>
        <end position="487"/>
    </location>
</feature>
<evidence type="ECO:0000256" key="1">
    <source>
        <dbReference type="ARBA" id="ARBA00004167"/>
    </source>
</evidence>
<protein>
    <recommendedName>
        <fullName evidence="11">Ig-like domain-containing protein</fullName>
    </recommendedName>
</protein>
<evidence type="ECO:0000256" key="2">
    <source>
        <dbReference type="ARBA" id="ARBA00022692"/>
    </source>
</evidence>
<evidence type="ECO:0000256" key="7">
    <source>
        <dbReference type="ARBA" id="ARBA00023136"/>
    </source>
</evidence>
<comment type="subcellular location">
    <subcellularLocation>
        <location evidence="1">Membrane</location>
        <topology evidence="1">Single-pass membrane protein</topology>
    </subcellularLocation>
</comment>
<name>A0A7R9E420_9NEOP</name>
<dbReference type="Gene3D" id="2.60.40.10">
    <property type="entry name" value="Immunoglobulins"/>
    <property type="match status" value="5"/>
</dbReference>
<dbReference type="GO" id="GO:0098632">
    <property type="term" value="F:cell-cell adhesion mediator activity"/>
    <property type="evidence" value="ECO:0007669"/>
    <property type="project" value="TreeGrafter"/>
</dbReference>
<dbReference type="InterPro" id="IPR003598">
    <property type="entry name" value="Ig_sub2"/>
</dbReference>
<dbReference type="PANTHER" id="PTHR10075:SF100">
    <property type="entry name" value="FASCICLIN-2"/>
    <property type="match status" value="1"/>
</dbReference>
<evidence type="ECO:0000256" key="8">
    <source>
        <dbReference type="ARBA" id="ARBA00023157"/>
    </source>
</evidence>
<keyword evidence="3" id="KW-0732">Signal</keyword>
<keyword evidence="4" id="KW-0677">Repeat</keyword>
<reference evidence="12" key="1">
    <citation type="submission" date="2020-11" db="EMBL/GenBank/DDBJ databases">
        <authorList>
            <person name="Tran Van P."/>
        </authorList>
    </citation>
    <scope>NUCLEOTIDE SEQUENCE</scope>
</reference>
<gene>
    <name evidence="12" type="ORF">TMSB3V08_LOCUS2769</name>
</gene>
<organism evidence="12">
    <name type="scientific">Timema monikensis</name>
    <dbReference type="NCBI Taxonomy" id="170555"/>
    <lineage>
        <taxon>Eukaryota</taxon>
        <taxon>Metazoa</taxon>
        <taxon>Ecdysozoa</taxon>
        <taxon>Arthropoda</taxon>
        <taxon>Hexapoda</taxon>
        <taxon>Insecta</taxon>
        <taxon>Pterygota</taxon>
        <taxon>Neoptera</taxon>
        <taxon>Polyneoptera</taxon>
        <taxon>Phasmatodea</taxon>
        <taxon>Timematodea</taxon>
        <taxon>Timematoidea</taxon>
        <taxon>Timematidae</taxon>
        <taxon>Timema</taxon>
    </lineage>
</organism>
<keyword evidence="7" id="KW-0472">Membrane</keyword>
<dbReference type="Pfam" id="PF07679">
    <property type="entry name" value="I-set"/>
    <property type="match status" value="1"/>
</dbReference>
<evidence type="ECO:0000256" key="5">
    <source>
        <dbReference type="ARBA" id="ARBA00022889"/>
    </source>
</evidence>
<evidence type="ECO:0000256" key="10">
    <source>
        <dbReference type="SAM" id="MobiDB-lite"/>
    </source>
</evidence>
<dbReference type="GO" id="GO:0007156">
    <property type="term" value="P:homophilic cell adhesion via plasma membrane adhesion molecules"/>
    <property type="evidence" value="ECO:0007669"/>
    <property type="project" value="TreeGrafter"/>
</dbReference>
<dbReference type="SMART" id="SM00409">
    <property type="entry name" value="IG"/>
    <property type="match status" value="5"/>
</dbReference>
<dbReference type="PROSITE" id="PS50835">
    <property type="entry name" value="IG_LIKE"/>
    <property type="match status" value="5"/>
</dbReference>
<keyword evidence="2" id="KW-0812">Transmembrane</keyword>
<dbReference type="CDD" id="cd20958">
    <property type="entry name" value="IgI_5_Dscam"/>
    <property type="match status" value="1"/>
</dbReference>
<feature type="domain" description="Ig-like" evidence="11">
    <location>
        <begin position="306"/>
        <end position="391"/>
    </location>
</feature>
<dbReference type="SUPFAM" id="SSF48726">
    <property type="entry name" value="Immunoglobulin"/>
    <property type="match status" value="5"/>
</dbReference>
<dbReference type="GO" id="GO:0030424">
    <property type="term" value="C:axon"/>
    <property type="evidence" value="ECO:0007669"/>
    <property type="project" value="TreeGrafter"/>
</dbReference>
<evidence type="ECO:0000256" key="4">
    <source>
        <dbReference type="ARBA" id="ARBA00022737"/>
    </source>
</evidence>
<keyword evidence="6" id="KW-1133">Transmembrane helix</keyword>
<sequence>MLVQHLQLPRHFGVPEGGTWRWWYREIAGSMQEVRGGSVLVRPLQSVLQFPRVLPEDAARYVCVVSSLLGEDRREVTLTVSTALAVHLRPQQQVIGVVLYLVLAPHLWRTRSDHETDPRVFSHPQKVDAGAATTFNCSVVGGGVTGTHLAWLKNGRPLTEGARVSVLAGGEVLLVRAVRKEDRGMYQCFARSGEESAQSSGELTLGAVAPELQSTFIEQTLQPGPPVSLRCAASGNPPPRFTWLLDGVVVHPPEYVLGSFLDSAGDVVSHLNISSARVPHGGLYTCIARNMLGAVQHSATLNIYGPPSARLPQNLTVVAGTDVFLRCPVAGFPISSVTWQRAGDILPSHLRQRVFPNGTLLVRQVDCSSDRGEYLCSATNQQGQSAQGRIYLDVMKPPEIAPFQFPSNLQEGMRAQVSCSIISGDFPISITWRKDAGPLPQDADVHEQQHQFVSNLLFGNLAARHSGHYTCIASNAAAVANFTARLVVMGIRFIVRASGSSSGVSCVANYSTRFIVRAPGSSSGVSCVANYSTSILFRGELCGQLQHQVHCQGPSFLDGRTSGPLRPVPTSGDAPLSGQRLPYADNHLDES</sequence>
<dbReference type="InterPro" id="IPR036179">
    <property type="entry name" value="Ig-like_dom_sf"/>
</dbReference>
<evidence type="ECO:0000256" key="3">
    <source>
        <dbReference type="ARBA" id="ARBA00022729"/>
    </source>
</evidence>
<dbReference type="FunFam" id="2.60.40.10:FF:000017">
    <property type="entry name" value="Down syndrome cell adhesion molecule b"/>
    <property type="match status" value="1"/>
</dbReference>
<evidence type="ECO:0000256" key="6">
    <source>
        <dbReference type="ARBA" id="ARBA00022989"/>
    </source>
</evidence>
<keyword evidence="5" id="KW-0130">Cell adhesion</keyword>
<dbReference type="InterPro" id="IPR003599">
    <property type="entry name" value="Ig_sub"/>
</dbReference>
<feature type="domain" description="Ig-like" evidence="11">
    <location>
        <begin position="23"/>
        <end position="81"/>
    </location>
</feature>
<dbReference type="SMART" id="SM00408">
    <property type="entry name" value="IGc2"/>
    <property type="match status" value="4"/>
</dbReference>